<organism evidence="2 3">
    <name type="scientific">Triticum urartu</name>
    <name type="common">Red wild einkorn</name>
    <name type="synonym">Crithodium urartu</name>
    <dbReference type="NCBI Taxonomy" id="4572"/>
    <lineage>
        <taxon>Eukaryota</taxon>
        <taxon>Viridiplantae</taxon>
        <taxon>Streptophyta</taxon>
        <taxon>Embryophyta</taxon>
        <taxon>Tracheophyta</taxon>
        <taxon>Spermatophyta</taxon>
        <taxon>Magnoliopsida</taxon>
        <taxon>Liliopsida</taxon>
        <taxon>Poales</taxon>
        <taxon>Poaceae</taxon>
        <taxon>BOP clade</taxon>
        <taxon>Pooideae</taxon>
        <taxon>Triticodae</taxon>
        <taxon>Triticeae</taxon>
        <taxon>Triticinae</taxon>
        <taxon>Triticum</taxon>
    </lineage>
</organism>
<keyword evidence="1" id="KW-0732">Signal</keyword>
<evidence type="ECO:0000313" key="3">
    <source>
        <dbReference type="Proteomes" id="UP000015106"/>
    </source>
</evidence>
<accession>A0A8R7JV59</accession>
<dbReference type="EnsemblPlants" id="TuG1812G0100000399.01.T01">
    <property type="protein sequence ID" value="TuG1812G0100000399.01.T01.cds401858"/>
    <property type="gene ID" value="TuG1812G0100000399.01"/>
</dbReference>
<dbReference type="AlphaFoldDB" id="A0A8R7JV59"/>
<feature type="chain" id="PRO_5035716801" evidence="1">
    <location>
        <begin position="28"/>
        <end position="82"/>
    </location>
</feature>
<reference evidence="3" key="1">
    <citation type="journal article" date="2013" name="Nature">
        <title>Draft genome of the wheat A-genome progenitor Triticum urartu.</title>
        <authorList>
            <person name="Ling H.Q."/>
            <person name="Zhao S."/>
            <person name="Liu D."/>
            <person name="Wang J."/>
            <person name="Sun H."/>
            <person name="Zhang C."/>
            <person name="Fan H."/>
            <person name="Li D."/>
            <person name="Dong L."/>
            <person name="Tao Y."/>
            <person name="Gao C."/>
            <person name="Wu H."/>
            <person name="Li Y."/>
            <person name="Cui Y."/>
            <person name="Guo X."/>
            <person name="Zheng S."/>
            <person name="Wang B."/>
            <person name="Yu K."/>
            <person name="Liang Q."/>
            <person name="Yang W."/>
            <person name="Lou X."/>
            <person name="Chen J."/>
            <person name="Feng M."/>
            <person name="Jian J."/>
            <person name="Zhang X."/>
            <person name="Luo G."/>
            <person name="Jiang Y."/>
            <person name="Liu J."/>
            <person name="Wang Z."/>
            <person name="Sha Y."/>
            <person name="Zhang B."/>
            <person name="Wu H."/>
            <person name="Tang D."/>
            <person name="Shen Q."/>
            <person name="Xue P."/>
            <person name="Zou S."/>
            <person name="Wang X."/>
            <person name="Liu X."/>
            <person name="Wang F."/>
            <person name="Yang Y."/>
            <person name="An X."/>
            <person name="Dong Z."/>
            <person name="Zhang K."/>
            <person name="Zhang X."/>
            <person name="Luo M.C."/>
            <person name="Dvorak J."/>
            <person name="Tong Y."/>
            <person name="Wang J."/>
            <person name="Yang H."/>
            <person name="Li Z."/>
            <person name="Wang D."/>
            <person name="Zhang A."/>
            <person name="Wang J."/>
        </authorList>
    </citation>
    <scope>NUCLEOTIDE SEQUENCE</scope>
    <source>
        <strain evidence="3">cv. G1812</strain>
    </source>
</reference>
<dbReference type="Gramene" id="TuG1812G0100000399.01.T01">
    <property type="protein sequence ID" value="TuG1812G0100000399.01.T01.cds401858"/>
    <property type="gene ID" value="TuG1812G0100000399.01"/>
</dbReference>
<name>A0A8R7JV59_TRIUA</name>
<proteinExistence type="predicted"/>
<evidence type="ECO:0000256" key="1">
    <source>
        <dbReference type="SAM" id="SignalP"/>
    </source>
</evidence>
<reference evidence="2" key="2">
    <citation type="submission" date="2018-03" db="EMBL/GenBank/DDBJ databases">
        <title>The Triticum urartu genome reveals the dynamic nature of wheat genome evolution.</title>
        <authorList>
            <person name="Ling H."/>
            <person name="Ma B."/>
            <person name="Shi X."/>
            <person name="Liu H."/>
            <person name="Dong L."/>
            <person name="Sun H."/>
            <person name="Cao Y."/>
            <person name="Gao Q."/>
            <person name="Zheng S."/>
            <person name="Li Y."/>
            <person name="Yu Y."/>
            <person name="Du H."/>
            <person name="Qi M."/>
            <person name="Li Y."/>
            <person name="Yu H."/>
            <person name="Cui Y."/>
            <person name="Wang N."/>
            <person name="Chen C."/>
            <person name="Wu H."/>
            <person name="Zhao Y."/>
            <person name="Zhang J."/>
            <person name="Li Y."/>
            <person name="Zhou W."/>
            <person name="Zhang B."/>
            <person name="Hu W."/>
            <person name="Eijk M."/>
            <person name="Tang J."/>
            <person name="Witsenboer H."/>
            <person name="Zhao S."/>
            <person name="Li Z."/>
            <person name="Zhang A."/>
            <person name="Wang D."/>
            <person name="Liang C."/>
        </authorList>
    </citation>
    <scope>NUCLEOTIDE SEQUENCE [LARGE SCALE GENOMIC DNA]</scope>
    <source>
        <strain evidence="2">cv. G1812</strain>
    </source>
</reference>
<sequence>MASVKVVAMAAVLLLVVLSSSPWEAEAQMRCSRCTQDCNSSCDGSSSNVRCSRTCITPTLECANCQRCMNSCLSYCQSTCVN</sequence>
<evidence type="ECO:0000313" key="2">
    <source>
        <dbReference type="EnsemblPlants" id="TuG1812G0100000399.01.T01.cds401858"/>
    </source>
</evidence>
<keyword evidence="3" id="KW-1185">Reference proteome</keyword>
<dbReference type="Proteomes" id="UP000015106">
    <property type="component" value="Chromosome 1"/>
</dbReference>
<protein>
    <submittedName>
        <fullName evidence="2">Uncharacterized protein</fullName>
    </submittedName>
</protein>
<feature type="signal peptide" evidence="1">
    <location>
        <begin position="1"/>
        <end position="27"/>
    </location>
</feature>
<reference evidence="2" key="3">
    <citation type="submission" date="2022-06" db="UniProtKB">
        <authorList>
            <consortium name="EnsemblPlants"/>
        </authorList>
    </citation>
    <scope>IDENTIFICATION</scope>
</reference>